<dbReference type="EMBL" id="CM000138">
    <property type="protein sequence ID" value="EEE55112.1"/>
    <property type="molecule type" value="Genomic_DNA"/>
</dbReference>
<dbReference type="GO" id="GO:0010193">
    <property type="term" value="P:response to ozone"/>
    <property type="evidence" value="ECO:0007669"/>
    <property type="project" value="UniProtKB-ARBA"/>
</dbReference>
<evidence type="ECO:0000256" key="5">
    <source>
        <dbReference type="ARBA" id="ARBA00023242"/>
    </source>
</evidence>
<dbReference type="GO" id="GO:0042542">
    <property type="term" value="P:response to hydrogen peroxide"/>
    <property type="evidence" value="ECO:0007669"/>
    <property type="project" value="UniProtKB-ARBA"/>
</dbReference>
<comment type="subcellular location">
    <subcellularLocation>
        <location evidence="1">Nucleus</location>
    </subcellularLocation>
</comment>
<dbReference type="GO" id="GO:0009751">
    <property type="term" value="P:response to salicylic acid"/>
    <property type="evidence" value="ECO:0007669"/>
    <property type="project" value="UniProtKB-ARBA"/>
</dbReference>
<dbReference type="SUPFAM" id="SSF118290">
    <property type="entry name" value="WRKY DNA-binding domain"/>
    <property type="match status" value="1"/>
</dbReference>
<evidence type="ECO:0000256" key="7">
    <source>
        <dbReference type="SAM" id="MobiDB-lite"/>
    </source>
</evidence>
<keyword evidence="2" id="KW-0805">Transcription regulation</keyword>
<dbReference type="AlphaFoldDB" id="B9EYE9"/>
<dbReference type="Proteomes" id="UP000007752">
    <property type="component" value="Chromosome 1"/>
</dbReference>
<reference evidence="9" key="1">
    <citation type="journal article" date="2005" name="PLoS Biol.">
        <title>The genomes of Oryza sativa: a history of duplications.</title>
        <authorList>
            <person name="Yu J."/>
            <person name="Wang J."/>
            <person name="Lin W."/>
            <person name="Li S."/>
            <person name="Li H."/>
            <person name="Zhou J."/>
            <person name="Ni P."/>
            <person name="Dong W."/>
            <person name="Hu S."/>
            <person name="Zeng C."/>
            <person name="Zhang J."/>
            <person name="Zhang Y."/>
            <person name="Li R."/>
            <person name="Xu Z."/>
            <person name="Li S."/>
            <person name="Li X."/>
            <person name="Zheng H."/>
            <person name="Cong L."/>
            <person name="Lin L."/>
            <person name="Yin J."/>
            <person name="Geng J."/>
            <person name="Li G."/>
            <person name="Shi J."/>
            <person name="Liu J."/>
            <person name="Lv H."/>
            <person name="Li J."/>
            <person name="Wang J."/>
            <person name="Deng Y."/>
            <person name="Ran L."/>
            <person name="Shi X."/>
            <person name="Wang X."/>
            <person name="Wu Q."/>
            <person name="Li C."/>
            <person name="Ren X."/>
            <person name="Wang J."/>
            <person name="Wang X."/>
            <person name="Li D."/>
            <person name="Liu D."/>
            <person name="Zhang X."/>
            <person name="Ji Z."/>
            <person name="Zhao W."/>
            <person name="Sun Y."/>
            <person name="Zhang Z."/>
            <person name="Bao J."/>
            <person name="Han Y."/>
            <person name="Dong L."/>
            <person name="Ji J."/>
            <person name="Chen P."/>
            <person name="Wu S."/>
            <person name="Liu J."/>
            <person name="Xiao Y."/>
            <person name="Bu D."/>
            <person name="Tan J."/>
            <person name="Yang L."/>
            <person name="Ye C."/>
            <person name="Zhang J."/>
            <person name="Xu J."/>
            <person name="Zhou Y."/>
            <person name="Yu Y."/>
            <person name="Zhang B."/>
            <person name="Zhuang S."/>
            <person name="Wei H."/>
            <person name="Liu B."/>
            <person name="Lei M."/>
            <person name="Yu H."/>
            <person name="Li Y."/>
            <person name="Xu H."/>
            <person name="Wei S."/>
            <person name="He X."/>
            <person name="Fang L."/>
            <person name="Zhang Z."/>
            <person name="Zhang Y."/>
            <person name="Huang X."/>
            <person name="Su Z."/>
            <person name="Tong W."/>
            <person name="Li J."/>
            <person name="Tong Z."/>
            <person name="Li S."/>
            <person name="Ye J."/>
            <person name="Wang L."/>
            <person name="Fang L."/>
            <person name="Lei T."/>
            <person name="Chen C."/>
            <person name="Chen H."/>
            <person name="Xu Z."/>
            <person name="Li H."/>
            <person name="Huang H."/>
            <person name="Zhang F."/>
            <person name="Xu H."/>
            <person name="Li N."/>
            <person name="Zhao C."/>
            <person name="Li S."/>
            <person name="Dong L."/>
            <person name="Huang Y."/>
            <person name="Li L."/>
            <person name="Xi Y."/>
            <person name="Qi Q."/>
            <person name="Li W."/>
            <person name="Zhang B."/>
            <person name="Hu W."/>
            <person name="Zhang Y."/>
            <person name="Tian X."/>
            <person name="Jiao Y."/>
            <person name="Liang X."/>
            <person name="Jin J."/>
            <person name="Gao L."/>
            <person name="Zheng W."/>
            <person name="Hao B."/>
            <person name="Liu S."/>
            <person name="Wang W."/>
            <person name="Yuan L."/>
            <person name="Cao M."/>
            <person name="McDermott J."/>
            <person name="Samudrala R."/>
            <person name="Wang J."/>
            <person name="Wong G.K."/>
            <person name="Yang H."/>
        </authorList>
    </citation>
    <scope>NUCLEOTIDE SEQUENCE [LARGE SCALE GENOMIC DNA]</scope>
</reference>
<evidence type="ECO:0000256" key="2">
    <source>
        <dbReference type="ARBA" id="ARBA00023015"/>
    </source>
</evidence>
<sequence length="342" mass="36043">MEGSSSDGSRYGGSGRCALVAELVQMQGMVRQLEAEMGTHGGGGGGGGGAAPMAAGADERCRALVSGLLSSIDRSISIARSCCTEAAAAGRLTQQAGAAPESPPSPDGSAGSDLGADYPVPRQCGGAVQEEFTNRRWFAIAMINICRKTLPKWSKQVKVRSVQDVGPLDDGFSWRKYGQKDILGAKYPRAYFRCTHRHTQGCHASKQVQRADGDPLLFDVVYHGDHTCAHGVRSAAAAIDGQAAASAEQKHQPTPPQEQNAVSVAFTSMAVVNASTSSPFVSPAMSDCQISYELGGGSMAGVRNVPDVELASKTNSSMGDDMEFMFSLDSDFLDTYKYSSYF</sequence>
<dbReference type="InterPro" id="IPR036576">
    <property type="entry name" value="WRKY_dom_sf"/>
</dbReference>
<dbReference type="Gene3D" id="2.20.25.80">
    <property type="entry name" value="WRKY domain"/>
    <property type="match status" value="1"/>
</dbReference>
<dbReference type="GO" id="GO:0005634">
    <property type="term" value="C:nucleus"/>
    <property type="evidence" value="ECO:0007669"/>
    <property type="project" value="UniProtKB-SubCell"/>
</dbReference>
<dbReference type="PANTHER" id="PTHR32096">
    <property type="entry name" value="WRKY TRANSCRIPTION FACTOR 30-RELATED-RELATED"/>
    <property type="match status" value="1"/>
</dbReference>
<dbReference type="Pfam" id="PF03106">
    <property type="entry name" value="WRKY"/>
    <property type="match status" value="1"/>
</dbReference>
<dbReference type="FunFam" id="2.20.25.80:FF:000009">
    <property type="entry name" value="WRKY transcription factor 53"/>
    <property type="match status" value="1"/>
</dbReference>
<protein>
    <recommendedName>
        <fullName evidence="8">WRKY domain-containing protein</fullName>
    </recommendedName>
</protein>
<dbReference type="PROSITE" id="PS50811">
    <property type="entry name" value="WRKY"/>
    <property type="match status" value="1"/>
</dbReference>
<keyword evidence="4" id="KW-0804">Transcription</keyword>
<proteinExistence type="inferred from homology"/>
<dbReference type="GO" id="GO:0003700">
    <property type="term" value="F:DNA-binding transcription factor activity"/>
    <property type="evidence" value="ECO:0007669"/>
    <property type="project" value="InterPro"/>
</dbReference>
<name>B9EYE9_ORYSJ</name>
<keyword evidence="5" id="KW-0539">Nucleus</keyword>
<feature type="compositionally biased region" description="Low complexity" evidence="7">
    <location>
        <begin position="107"/>
        <end position="116"/>
    </location>
</feature>
<evidence type="ECO:0000313" key="9">
    <source>
        <dbReference type="EMBL" id="EEE55112.1"/>
    </source>
</evidence>
<evidence type="ECO:0000256" key="6">
    <source>
        <dbReference type="ARBA" id="ARBA00060850"/>
    </source>
</evidence>
<gene>
    <name evidence="9" type="ORF">OsJ_02875</name>
</gene>
<comment type="similarity">
    <text evidence="6">Belongs to the WRKY group III family.</text>
</comment>
<dbReference type="GO" id="GO:0043565">
    <property type="term" value="F:sequence-specific DNA binding"/>
    <property type="evidence" value="ECO:0007669"/>
    <property type="project" value="InterPro"/>
</dbReference>
<keyword evidence="3" id="KW-0238">DNA-binding</keyword>
<organism evidence="9">
    <name type="scientific">Oryza sativa subsp. japonica</name>
    <name type="common">Rice</name>
    <dbReference type="NCBI Taxonomy" id="39947"/>
    <lineage>
        <taxon>Eukaryota</taxon>
        <taxon>Viridiplantae</taxon>
        <taxon>Streptophyta</taxon>
        <taxon>Embryophyta</taxon>
        <taxon>Tracheophyta</taxon>
        <taxon>Spermatophyta</taxon>
        <taxon>Magnoliopsida</taxon>
        <taxon>Liliopsida</taxon>
        <taxon>Poales</taxon>
        <taxon>Poaceae</taxon>
        <taxon>BOP clade</taxon>
        <taxon>Oryzoideae</taxon>
        <taxon>Oryzeae</taxon>
        <taxon>Oryzinae</taxon>
        <taxon>Oryza</taxon>
        <taxon>Oryza sativa</taxon>
    </lineage>
</organism>
<accession>B9EYE9</accession>
<reference evidence="9" key="2">
    <citation type="submission" date="2008-12" db="EMBL/GenBank/DDBJ databases">
        <title>Improved gene annotation of the rice (Oryza sativa) genomes.</title>
        <authorList>
            <person name="Wang J."/>
            <person name="Li R."/>
            <person name="Fan W."/>
            <person name="Huang Q."/>
            <person name="Zhang J."/>
            <person name="Zhou Y."/>
            <person name="Hu Y."/>
            <person name="Zi S."/>
            <person name="Li J."/>
            <person name="Ni P."/>
            <person name="Zheng H."/>
            <person name="Zhang Y."/>
            <person name="Zhao M."/>
            <person name="Hao Q."/>
            <person name="McDermott J."/>
            <person name="Samudrala R."/>
            <person name="Kristiansen K."/>
            <person name="Wong G.K.-S."/>
        </authorList>
    </citation>
    <scope>NUCLEOTIDE SEQUENCE</scope>
</reference>
<dbReference type="PANTHER" id="PTHR32096:SF151">
    <property type="entry name" value="OS01G0656400 PROTEIN"/>
    <property type="match status" value="1"/>
</dbReference>
<dbReference type="InterPro" id="IPR003657">
    <property type="entry name" value="WRKY_dom"/>
</dbReference>
<feature type="domain" description="WRKY" evidence="8">
    <location>
        <begin position="163"/>
        <end position="226"/>
    </location>
</feature>
<feature type="region of interest" description="Disordered" evidence="7">
    <location>
        <begin position="94"/>
        <end position="116"/>
    </location>
</feature>
<evidence type="ECO:0000256" key="3">
    <source>
        <dbReference type="ARBA" id="ARBA00023125"/>
    </source>
</evidence>
<dbReference type="GO" id="GO:0010150">
    <property type="term" value="P:leaf senescence"/>
    <property type="evidence" value="ECO:0007669"/>
    <property type="project" value="UniProtKB-ARBA"/>
</dbReference>
<evidence type="ECO:0000256" key="1">
    <source>
        <dbReference type="ARBA" id="ARBA00004123"/>
    </source>
</evidence>
<evidence type="ECO:0000259" key="8">
    <source>
        <dbReference type="PROSITE" id="PS50811"/>
    </source>
</evidence>
<evidence type="ECO:0000256" key="4">
    <source>
        <dbReference type="ARBA" id="ARBA00023163"/>
    </source>
</evidence>
<dbReference type="InterPro" id="IPR044810">
    <property type="entry name" value="WRKY_plant"/>
</dbReference>
<dbReference type="SMART" id="SM00774">
    <property type="entry name" value="WRKY"/>
    <property type="match status" value="1"/>
</dbReference>